<name>A0A7D5SJ17_9PROT</name>
<organism evidence="1 2">
    <name type="scientific">Candidatus Accumulibacter cognatus</name>
    <dbReference type="NCBI Taxonomy" id="2954383"/>
    <lineage>
        <taxon>Bacteria</taxon>
        <taxon>Pseudomonadati</taxon>
        <taxon>Pseudomonadota</taxon>
        <taxon>Betaproteobacteria</taxon>
        <taxon>Candidatus Accumulibacter</taxon>
    </lineage>
</organism>
<dbReference type="Proteomes" id="UP000509684">
    <property type="component" value="Chromosome"/>
</dbReference>
<dbReference type="KEGG" id="acog:HWD57_06725"/>
<dbReference type="EMBL" id="CP058708">
    <property type="protein sequence ID" value="QLH49505.1"/>
    <property type="molecule type" value="Genomic_DNA"/>
</dbReference>
<evidence type="ECO:0000313" key="2">
    <source>
        <dbReference type="Proteomes" id="UP000509684"/>
    </source>
</evidence>
<accession>A0A7D5SJ17</accession>
<proteinExistence type="predicted"/>
<reference evidence="1 2" key="1">
    <citation type="journal article" date="2019" name="Microbiome">
        <title>Annotated bacterial chromosomes from frame-shift-corrected long-read metagenomic data.</title>
        <authorList>
            <person name="Arumugam K."/>
            <person name="Bagci C."/>
            <person name="Bessarab I."/>
            <person name="Beier S."/>
            <person name="Buchfink B."/>
            <person name="Gorska A."/>
            <person name="Qiu G."/>
            <person name="Huson D.H."/>
            <person name="Williams R.B.H."/>
        </authorList>
    </citation>
    <scope>NUCLEOTIDE SEQUENCE [LARGE SCALE GENOMIC DNA]</scope>
    <source>
        <strain evidence="1">SSA1</strain>
    </source>
</reference>
<protein>
    <submittedName>
        <fullName evidence="1">Uncharacterized protein</fullName>
    </submittedName>
</protein>
<sequence length="416" mass="46481">MQVSELPATHRRMLPPMPPSCQKIAVFDARSFFEKALAHGVRNGIIDQHRVVSILNDAPKGMLQIAEYFGTQYLRPNIEEARTRIVNLVSLFLADRSGGDLDKAARSLRDHTFLSHSRGGSEMIKALWALPDCDIIGGMSAKSQREFLAEWSLREPAEYRIALEQRKAYHLAIEAALWFAENLGVAPSSLSMVPVGSFLRTAMLVYLGGNTPPALPNAAGLVSILKAIRKKGIAPKGRKRVKEIFQILPESYQEIARRHLQEVETEDLPRILDSSLAIDKLFEETVQKGYFLRDVDLEDASLFDAAVSKEWQKMTAGKTDDDSLLTIFVCIAADTVPKPTLTRSAARALIRKVRADGLKQEPVLGFIRQCAPHEMQEGLEKLWNEFFPEAQSYLLDSSDTTLGEAVAFLKEHCYVM</sequence>
<dbReference type="AlphaFoldDB" id="A0A7D5SJ17"/>
<evidence type="ECO:0000313" key="1">
    <source>
        <dbReference type="EMBL" id="QLH49505.1"/>
    </source>
</evidence>
<gene>
    <name evidence="1" type="ORF">HWD57_06725</name>
</gene>